<sequence length="339" mass="40512">MKLTIISSITENERDTSSFLKDLTEQDTQDFEVILCLNKSSSTKKIFSLISEYGKFFGSRLKVIWNYKNQSVNYNITSAFRIAKGNYVTIINSDTSLRKYYLLKMIEHAVKYDVDVLEFKPRLIGSTRWKPKARIETKEPVKISNRPDVFAYTFPFILNKIFKKSVIQKYEKNWPKQSADDKLAVSLNYQLMLLSRTYMYVDSRIKRDYFDLETWINPKTYINNFKDIEKMFMNYESKIMHEYEYAKNYFLKVFLPGLITDISLISVRNLIHYKELNEKRSKKFIDELKLYIDKLQKSPEFKKFMDTNNYMLLKNTETDLIKNNVPISKWRTILNELEE</sequence>
<dbReference type="EMBL" id="CP041663">
    <property type="protein sequence ID" value="QDY88326.1"/>
    <property type="molecule type" value="Genomic_DNA"/>
</dbReference>
<dbReference type="CDD" id="cd00761">
    <property type="entry name" value="Glyco_tranf_GTA_type"/>
    <property type="match status" value="1"/>
</dbReference>
<keyword evidence="2" id="KW-0808">Transferase</keyword>
<evidence type="ECO:0000313" key="2">
    <source>
        <dbReference type="EMBL" id="QDY88326.1"/>
    </source>
</evidence>
<dbReference type="Pfam" id="PF00535">
    <property type="entry name" value="Glycos_transf_2"/>
    <property type="match status" value="1"/>
</dbReference>
<dbReference type="OrthoDB" id="387866at2"/>
<evidence type="ECO:0000259" key="1">
    <source>
        <dbReference type="Pfam" id="PF00535"/>
    </source>
</evidence>
<organism evidence="2 3">
    <name type="scientific">Mycoplasma anserisalpingitidis</name>
    <dbReference type="NCBI Taxonomy" id="519450"/>
    <lineage>
        <taxon>Bacteria</taxon>
        <taxon>Bacillati</taxon>
        <taxon>Mycoplasmatota</taxon>
        <taxon>Mollicutes</taxon>
        <taxon>Mycoplasmataceae</taxon>
        <taxon>Mycoplasma</taxon>
    </lineage>
</organism>
<dbReference type="SUPFAM" id="SSF53448">
    <property type="entry name" value="Nucleotide-diphospho-sugar transferases"/>
    <property type="match status" value="1"/>
</dbReference>
<dbReference type="InterPro" id="IPR029044">
    <property type="entry name" value="Nucleotide-diphossugar_trans"/>
</dbReference>
<accession>A0A5B8JAJ7</accession>
<proteinExistence type="predicted"/>
<dbReference type="RefSeq" id="WP_146308793.1">
    <property type="nucleotide sequence ID" value="NZ_CP041663.1"/>
</dbReference>
<dbReference type="AlphaFoldDB" id="A0A5B8JAJ7"/>
<dbReference type="Gene3D" id="3.90.550.10">
    <property type="entry name" value="Spore Coat Polysaccharide Biosynthesis Protein SpsA, Chain A"/>
    <property type="match status" value="1"/>
</dbReference>
<dbReference type="InterPro" id="IPR001173">
    <property type="entry name" value="Glyco_trans_2-like"/>
</dbReference>
<protein>
    <submittedName>
        <fullName evidence="2">Glycosyltransferase family 2 protein</fullName>
    </submittedName>
</protein>
<dbReference type="Proteomes" id="UP000317512">
    <property type="component" value="Chromosome"/>
</dbReference>
<name>A0A5B8JAJ7_9MOLU</name>
<feature type="domain" description="Glycosyltransferase 2-like" evidence="1">
    <location>
        <begin position="19"/>
        <end position="138"/>
    </location>
</feature>
<dbReference type="GO" id="GO:0016740">
    <property type="term" value="F:transferase activity"/>
    <property type="evidence" value="ECO:0007669"/>
    <property type="project" value="UniProtKB-KW"/>
</dbReference>
<gene>
    <name evidence="2" type="ORF">FOY43_01445</name>
</gene>
<evidence type="ECO:0000313" key="3">
    <source>
        <dbReference type="Proteomes" id="UP000317512"/>
    </source>
</evidence>
<reference evidence="3" key="1">
    <citation type="submission" date="2019-07" db="EMBL/GenBank/DDBJ databases">
        <title>Complete genome sequences of three Mycoplasma sp. 1220 strains.</title>
        <authorList>
            <person name="Grozner D."/>
            <person name="Forro B."/>
            <person name="Kovacs A.B."/>
            <person name="Marton S."/>
            <person name="Banyai K."/>
            <person name="Kreizinger Z."/>
            <person name="Sulyok K.M."/>
            <person name="Gyuranecz M."/>
        </authorList>
    </citation>
    <scope>NUCLEOTIDE SEQUENCE [LARGE SCALE GENOMIC DNA]</scope>
    <source>
        <strain evidence="3">MYCAV93</strain>
    </source>
</reference>